<feature type="transmembrane region" description="Helical" evidence="1">
    <location>
        <begin position="7"/>
        <end position="24"/>
    </location>
</feature>
<organism evidence="2 3">
    <name type="scientific">Vibrio nigripulchritudo SOn1</name>
    <dbReference type="NCBI Taxonomy" id="1238450"/>
    <lineage>
        <taxon>Bacteria</taxon>
        <taxon>Pseudomonadati</taxon>
        <taxon>Pseudomonadota</taxon>
        <taxon>Gammaproteobacteria</taxon>
        <taxon>Vibrionales</taxon>
        <taxon>Vibrionaceae</taxon>
        <taxon>Vibrio</taxon>
    </lineage>
</organism>
<reference evidence="2 3" key="1">
    <citation type="journal article" date="2013" name="ISME J.">
        <title>Comparative genomics of pathogenic lineages of Vibrio nigripulchritudo identifies virulence-associated traits.</title>
        <authorList>
            <person name="Goudenege D."/>
            <person name="Labreuche Y."/>
            <person name="Krin E."/>
            <person name="Ansquer D."/>
            <person name="Mangenot S."/>
            <person name="Calteau A."/>
            <person name="Medigue C."/>
            <person name="Mazel D."/>
            <person name="Polz M.F."/>
            <person name="Le Roux F."/>
        </authorList>
    </citation>
    <scope>NUCLEOTIDE SEQUENCE [LARGE SCALE GENOMIC DNA]</scope>
    <source>
        <strain evidence="2 3">SOn1</strain>
    </source>
</reference>
<sequence>MAVAQTEATPAAVVALVMVGMAVVDHQAEAVIVMTTMMMTTMTTMTATTIK</sequence>
<comment type="caution">
    <text evidence="2">The sequence shown here is derived from an EMBL/GenBank/DDBJ whole genome shotgun (WGS) entry which is preliminary data.</text>
</comment>
<proteinExistence type="predicted"/>
<protein>
    <submittedName>
        <fullName evidence="2">Uncharacterized protein</fullName>
    </submittedName>
</protein>
<name>A0AAV2VLB6_9VIBR</name>
<evidence type="ECO:0000313" key="2">
    <source>
        <dbReference type="EMBL" id="CCO45303.1"/>
    </source>
</evidence>
<keyword evidence="1" id="KW-1133">Transmembrane helix</keyword>
<keyword evidence="1" id="KW-0812">Transmembrane</keyword>
<dbReference type="Proteomes" id="UP000018211">
    <property type="component" value="Unassembled WGS sequence"/>
</dbReference>
<gene>
    <name evidence="2" type="ORF">VIBNISOn1_1430072</name>
</gene>
<accession>A0AAV2VLB6</accession>
<dbReference type="AlphaFoldDB" id="A0AAV2VLB6"/>
<evidence type="ECO:0000256" key="1">
    <source>
        <dbReference type="SAM" id="Phobius"/>
    </source>
</evidence>
<keyword evidence="1" id="KW-0472">Membrane</keyword>
<dbReference type="EMBL" id="CAOF01000050">
    <property type="protein sequence ID" value="CCO45303.1"/>
    <property type="molecule type" value="Genomic_DNA"/>
</dbReference>
<evidence type="ECO:0000313" key="3">
    <source>
        <dbReference type="Proteomes" id="UP000018211"/>
    </source>
</evidence>